<feature type="transmembrane region" description="Helical" evidence="1">
    <location>
        <begin position="32"/>
        <end position="54"/>
    </location>
</feature>
<dbReference type="SUPFAM" id="SSF82866">
    <property type="entry name" value="Multidrug efflux transporter AcrB transmembrane domain"/>
    <property type="match status" value="1"/>
</dbReference>
<dbReference type="Proteomes" id="UP000182680">
    <property type="component" value="Unassembled WGS sequence"/>
</dbReference>
<dbReference type="InterPro" id="IPR001036">
    <property type="entry name" value="Acrflvin-R"/>
</dbReference>
<dbReference type="EMBL" id="FPIW01000038">
    <property type="protein sequence ID" value="SFW58891.1"/>
    <property type="molecule type" value="Genomic_DNA"/>
</dbReference>
<organism evidence="2 3">
    <name type="scientific">Desulfovibrio desulfuricans</name>
    <dbReference type="NCBI Taxonomy" id="876"/>
    <lineage>
        <taxon>Bacteria</taxon>
        <taxon>Pseudomonadati</taxon>
        <taxon>Thermodesulfobacteriota</taxon>
        <taxon>Desulfovibrionia</taxon>
        <taxon>Desulfovibrionales</taxon>
        <taxon>Desulfovibrionaceae</taxon>
        <taxon>Desulfovibrio</taxon>
    </lineage>
</organism>
<proteinExistence type="predicted"/>
<dbReference type="GO" id="GO:0042910">
    <property type="term" value="F:xenobiotic transmembrane transporter activity"/>
    <property type="evidence" value="ECO:0007669"/>
    <property type="project" value="TreeGrafter"/>
</dbReference>
<evidence type="ECO:0000256" key="1">
    <source>
        <dbReference type="SAM" id="Phobius"/>
    </source>
</evidence>
<keyword evidence="1" id="KW-1133">Transmembrane helix</keyword>
<dbReference type="Pfam" id="PF00873">
    <property type="entry name" value="ACR_tran"/>
    <property type="match status" value="1"/>
</dbReference>
<dbReference type="AlphaFoldDB" id="A0AA94L2U1"/>
<evidence type="ECO:0000313" key="2">
    <source>
        <dbReference type="EMBL" id="SFW58891.1"/>
    </source>
</evidence>
<dbReference type="PANTHER" id="PTHR32063">
    <property type="match status" value="1"/>
</dbReference>
<comment type="caution">
    <text evidence="2">The sequence shown here is derived from an EMBL/GenBank/DDBJ whole genome shotgun (WGS) entry which is preliminary data.</text>
</comment>
<keyword evidence="1" id="KW-0812">Transmembrane</keyword>
<accession>A0AA94L2U1</accession>
<sequence length="60" mass="6219">MTSLCFILGVIPLALSSGAGSGAQNALGTVVMAGMLTATMLGIYLTPLFFVLVVKMLRKE</sequence>
<dbReference type="GO" id="GO:0005886">
    <property type="term" value="C:plasma membrane"/>
    <property type="evidence" value="ECO:0007669"/>
    <property type="project" value="TreeGrafter"/>
</dbReference>
<dbReference type="RefSeq" id="WP_041723795.1">
    <property type="nucleotide sequence ID" value="NZ_FPIW01000038.1"/>
</dbReference>
<name>A0AA94L2U1_DESDE</name>
<protein>
    <submittedName>
        <fullName evidence="2">AcrB/AcrD/AcrF family protein</fullName>
    </submittedName>
</protein>
<dbReference type="PANTHER" id="PTHR32063:SF13">
    <property type="entry name" value="MULTIDRUG EFFLUX PUMP SUBUNIT ACRB-RELATED"/>
    <property type="match status" value="1"/>
</dbReference>
<reference evidence="3" key="1">
    <citation type="submission" date="2016-11" db="EMBL/GenBank/DDBJ databases">
        <authorList>
            <person name="Jaros S."/>
            <person name="Januszkiewicz K."/>
            <person name="Wedrychowicz H."/>
        </authorList>
    </citation>
    <scope>NUCLEOTIDE SEQUENCE [LARGE SCALE GENOMIC DNA]</scope>
    <source>
        <strain evidence="3">DSM 7057</strain>
    </source>
</reference>
<dbReference type="Gene3D" id="1.20.1640.10">
    <property type="entry name" value="Multidrug efflux transporter AcrB transmembrane domain"/>
    <property type="match status" value="1"/>
</dbReference>
<keyword evidence="1" id="KW-0472">Membrane</keyword>
<evidence type="ECO:0000313" key="3">
    <source>
        <dbReference type="Proteomes" id="UP000182680"/>
    </source>
</evidence>
<gene>
    <name evidence="2" type="ORF">SAMN02910291_01981</name>
</gene>